<keyword evidence="8" id="KW-0506">mRNA capping</keyword>
<evidence type="ECO:0000256" key="3">
    <source>
        <dbReference type="ARBA" id="ARBA00006345"/>
    </source>
</evidence>
<dbReference type="InterPro" id="IPR033469">
    <property type="entry name" value="CYTH-like_dom_sf"/>
</dbReference>
<dbReference type="PANTHER" id="PTHR28118">
    <property type="entry name" value="POLYNUCLEOTIDE 5'-TRIPHOSPHATASE-RELATED"/>
    <property type="match status" value="1"/>
</dbReference>
<evidence type="ECO:0000256" key="6">
    <source>
        <dbReference type="ARBA" id="ARBA00023242"/>
    </source>
</evidence>
<dbReference type="GO" id="GO:0004651">
    <property type="term" value="F:polynucleotide 5'-phosphatase activity"/>
    <property type="evidence" value="ECO:0007669"/>
    <property type="project" value="UniProtKB-UniRule"/>
</dbReference>
<feature type="domain" description="mRNA triphosphatase Cet1-like" evidence="10">
    <location>
        <begin position="117"/>
        <end position="312"/>
    </location>
</feature>
<comment type="subcellular location">
    <subcellularLocation>
        <location evidence="2 8">Nucleus</location>
    </subcellularLocation>
</comment>
<dbReference type="GO" id="GO:0031533">
    <property type="term" value="C:mRNA capping enzyme complex"/>
    <property type="evidence" value="ECO:0007669"/>
    <property type="project" value="UniProtKB-UniRule"/>
</dbReference>
<protein>
    <recommendedName>
        <fullName evidence="8">mRNA-capping enzyme subunit beta</fullName>
        <ecNumber evidence="8">3.6.1.74</ecNumber>
    </recommendedName>
    <alternativeName>
        <fullName evidence="8">mRNA 5'-phosphatase</fullName>
    </alternativeName>
    <alternativeName>
        <fullName evidence="8">mRNA 5'-triphosphate monophosphatase</fullName>
    </alternativeName>
</protein>
<evidence type="ECO:0000313" key="11">
    <source>
        <dbReference type="EMBL" id="KAF9963624.1"/>
    </source>
</evidence>
<organism evidence="11 12">
    <name type="scientific">Mortierella alpina</name>
    <name type="common">Oleaginous fungus</name>
    <name type="synonym">Mortierella renispora</name>
    <dbReference type="NCBI Taxonomy" id="64518"/>
    <lineage>
        <taxon>Eukaryota</taxon>
        <taxon>Fungi</taxon>
        <taxon>Fungi incertae sedis</taxon>
        <taxon>Mucoromycota</taxon>
        <taxon>Mortierellomycotina</taxon>
        <taxon>Mortierellomycetes</taxon>
        <taxon>Mortierellales</taxon>
        <taxon>Mortierellaceae</taxon>
        <taxon>Mortierella</taxon>
    </lineage>
</organism>
<evidence type="ECO:0000256" key="4">
    <source>
        <dbReference type="ARBA" id="ARBA00022664"/>
    </source>
</evidence>
<gene>
    <name evidence="11" type="primary">CET1</name>
    <name evidence="11" type="ORF">BGZ70_007286</name>
</gene>
<dbReference type="GO" id="GO:0006370">
    <property type="term" value="P:7-methylguanosine mRNA capping"/>
    <property type="evidence" value="ECO:0007669"/>
    <property type="project" value="UniProtKB-UniRule"/>
</dbReference>
<dbReference type="SUPFAM" id="SSF55154">
    <property type="entry name" value="CYTH-like phosphatases"/>
    <property type="match status" value="1"/>
</dbReference>
<keyword evidence="5 8" id="KW-0378">Hydrolase</keyword>
<dbReference type="PANTHER" id="PTHR28118:SF1">
    <property type="entry name" value="POLYNUCLEOTIDE 5'-TRIPHOSPHATASE CTL1-RELATED"/>
    <property type="match status" value="1"/>
</dbReference>
<evidence type="ECO:0000256" key="7">
    <source>
        <dbReference type="ARBA" id="ARBA00047740"/>
    </source>
</evidence>
<feature type="region of interest" description="Disordered" evidence="9">
    <location>
        <begin position="1"/>
        <end position="107"/>
    </location>
</feature>
<dbReference type="InterPro" id="IPR037009">
    <property type="entry name" value="mRNA_triPase_Cet1_sf"/>
</dbReference>
<keyword evidence="4 8" id="KW-0507">mRNA processing</keyword>
<accession>A0A9P6J8J3</accession>
<keyword evidence="6 8" id="KW-0539">Nucleus</keyword>
<dbReference type="CDD" id="cd07470">
    <property type="entry name" value="CYTH-like_mRNA_RTPase"/>
    <property type="match status" value="1"/>
</dbReference>
<dbReference type="EMBL" id="JAAAHY010000450">
    <property type="protein sequence ID" value="KAF9963624.1"/>
    <property type="molecule type" value="Genomic_DNA"/>
</dbReference>
<evidence type="ECO:0000256" key="8">
    <source>
        <dbReference type="RuleBase" id="RU367053"/>
    </source>
</evidence>
<comment type="caution">
    <text evidence="11">The sequence shown here is derived from an EMBL/GenBank/DDBJ whole genome shotgun (WGS) entry which is preliminary data.</text>
</comment>
<dbReference type="GO" id="GO:0140818">
    <property type="term" value="F:mRNA 5'-triphosphate monophosphatase activity"/>
    <property type="evidence" value="ECO:0007669"/>
    <property type="project" value="UniProtKB-EC"/>
</dbReference>
<feature type="compositionally biased region" description="Basic and acidic residues" evidence="9">
    <location>
        <begin position="1"/>
        <end position="12"/>
    </location>
</feature>
<keyword evidence="12" id="KW-1185">Reference proteome</keyword>
<dbReference type="InterPro" id="IPR040343">
    <property type="entry name" value="Cet1/Ctl1"/>
</dbReference>
<comment type="subunit">
    <text evidence="8">Heterodimer. The mRNA-capping enzyme is composed of two separate chains alpha and beta, respectively a mRNA guanylyltransferase and an mRNA 5'-triphosphate monophosphatase.</text>
</comment>
<evidence type="ECO:0000256" key="5">
    <source>
        <dbReference type="ARBA" id="ARBA00022801"/>
    </source>
</evidence>
<dbReference type="InterPro" id="IPR004206">
    <property type="entry name" value="mRNA_triPase_Cet1"/>
</dbReference>
<feature type="non-terminal residue" evidence="11">
    <location>
        <position position="1"/>
    </location>
</feature>
<dbReference type="AlphaFoldDB" id="A0A9P6J8J3"/>
<proteinExistence type="inferred from homology"/>
<dbReference type="OrthoDB" id="272147at2759"/>
<dbReference type="EC" id="3.6.1.74" evidence="8"/>
<dbReference type="Pfam" id="PF02940">
    <property type="entry name" value="mRNA_triPase"/>
    <property type="match status" value="1"/>
</dbReference>
<comment type="similarity">
    <text evidence="3 8">Belongs to the fungal TPase family.</text>
</comment>
<evidence type="ECO:0000259" key="10">
    <source>
        <dbReference type="Pfam" id="PF02940"/>
    </source>
</evidence>
<evidence type="ECO:0000256" key="9">
    <source>
        <dbReference type="SAM" id="MobiDB-lite"/>
    </source>
</evidence>
<evidence type="ECO:0000256" key="2">
    <source>
        <dbReference type="ARBA" id="ARBA00004123"/>
    </source>
</evidence>
<evidence type="ECO:0000256" key="1">
    <source>
        <dbReference type="ARBA" id="ARBA00001946"/>
    </source>
</evidence>
<reference evidence="11" key="1">
    <citation type="journal article" date="2020" name="Fungal Divers.">
        <title>Resolving the Mortierellaceae phylogeny through synthesis of multi-gene phylogenetics and phylogenomics.</title>
        <authorList>
            <person name="Vandepol N."/>
            <person name="Liber J."/>
            <person name="Desiro A."/>
            <person name="Na H."/>
            <person name="Kennedy M."/>
            <person name="Barry K."/>
            <person name="Grigoriev I.V."/>
            <person name="Miller A.N."/>
            <person name="O'Donnell K."/>
            <person name="Stajich J.E."/>
            <person name="Bonito G."/>
        </authorList>
    </citation>
    <scope>NUCLEOTIDE SEQUENCE</scope>
    <source>
        <strain evidence="11">CK1249</strain>
    </source>
</reference>
<sequence length="380" mass="43249">MSEQDTRKRPLEDQEGQQADEAQPSAAASADSPSAKKPRLENQESSITNPAPFHPAAREGAIIQARESGSIPQEAPPNGERPAVESRPQQRPPQQQQQIQRSPTRRDHAFFGTDVLDDVVRTIGDFLFEHCNNAHVEIEAKLGVLLDKSTGRRIQMPVRNEVVLSSQGRSSNWYRFSSDMTLEQHAHFNAILNNRLVQLQRIEPKERHERYEHTYEIDQFFSSAQGKTRVTKDQKTNQVIPNGIVQKDRIADIDVFSPRNPFDFRVSVNIEVPVPSPQGVPQFERRKDRVSYRHNNFKIDLTQVKTANTPNANPPAHNFSQMRPQPNSNALDVTHELEVEFVNPAELIREREIRISSGGKQPDRFMDIVGHFINNVRGLM</sequence>
<dbReference type="Gene3D" id="3.20.100.10">
    <property type="entry name" value="mRNA triphosphatase Cet1-like"/>
    <property type="match status" value="1"/>
</dbReference>
<comment type="cofactor">
    <cofactor evidence="1 8">
        <name>Mg(2+)</name>
        <dbReference type="ChEBI" id="CHEBI:18420"/>
    </cofactor>
</comment>
<comment type="function">
    <text evidence="8">First step of mRNA capping. Converts the 5'-triphosphate end of a nascent mRNA chain into a diphosphate end.</text>
</comment>
<feature type="compositionally biased region" description="Low complexity" evidence="9">
    <location>
        <begin position="87"/>
        <end position="102"/>
    </location>
</feature>
<comment type="catalytic activity">
    <reaction evidence="7">
        <text>a 5'-end triphospho-ribonucleoside in mRNA + H2O = a 5'-end diphospho-ribonucleoside in mRNA + phosphate + H(+)</text>
        <dbReference type="Rhea" id="RHEA:67004"/>
        <dbReference type="Rhea" id="RHEA-COMP:17164"/>
        <dbReference type="Rhea" id="RHEA-COMP:17165"/>
        <dbReference type="ChEBI" id="CHEBI:15377"/>
        <dbReference type="ChEBI" id="CHEBI:15378"/>
        <dbReference type="ChEBI" id="CHEBI:43474"/>
        <dbReference type="ChEBI" id="CHEBI:167616"/>
        <dbReference type="ChEBI" id="CHEBI:167618"/>
        <dbReference type="EC" id="3.6.1.74"/>
    </reaction>
    <physiologicalReaction direction="left-to-right" evidence="7">
        <dbReference type="Rhea" id="RHEA:67005"/>
    </physiologicalReaction>
</comment>
<evidence type="ECO:0000313" key="12">
    <source>
        <dbReference type="Proteomes" id="UP000738359"/>
    </source>
</evidence>
<dbReference type="Proteomes" id="UP000738359">
    <property type="component" value="Unassembled WGS sequence"/>
</dbReference>
<name>A0A9P6J8J3_MORAP</name>
<feature type="compositionally biased region" description="Low complexity" evidence="9">
    <location>
        <begin position="16"/>
        <end position="35"/>
    </location>
</feature>